<dbReference type="AlphaFoldDB" id="A0A830HU67"/>
<feature type="compositionally biased region" description="Low complexity" evidence="1">
    <location>
        <begin position="1156"/>
        <end position="1168"/>
    </location>
</feature>
<evidence type="ECO:0000259" key="2">
    <source>
        <dbReference type="Pfam" id="PF25793"/>
    </source>
</evidence>
<dbReference type="OrthoDB" id="1300797at2759"/>
<feature type="region of interest" description="Disordered" evidence="1">
    <location>
        <begin position="210"/>
        <end position="240"/>
    </location>
</feature>
<name>A0A830HU67_9CHLO</name>
<dbReference type="EMBL" id="BNJQ01000029">
    <property type="protein sequence ID" value="GHP10518.1"/>
    <property type="molecule type" value="Genomic_DNA"/>
</dbReference>
<feature type="compositionally biased region" description="Polar residues" evidence="1">
    <location>
        <begin position="821"/>
        <end position="835"/>
    </location>
</feature>
<evidence type="ECO:0000313" key="4">
    <source>
        <dbReference type="Proteomes" id="UP000660262"/>
    </source>
</evidence>
<dbReference type="Proteomes" id="UP000660262">
    <property type="component" value="Unassembled WGS sequence"/>
</dbReference>
<feature type="compositionally biased region" description="Acidic residues" evidence="1">
    <location>
        <begin position="774"/>
        <end position="790"/>
    </location>
</feature>
<proteinExistence type="predicted"/>
<dbReference type="Pfam" id="PF25793">
    <property type="entry name" value="WHD_2nd_NFRKB"/>
    <property type="match status" value="1"/>
</dbReference>
<reference evidence="3" key="1">
    <citation type="submission" date="2020-10" db="EMBL/GenBank/DDBJ databases">
        <title>Unveiling of a novel bifunctional photoreceptor, Dualchrome1, isolated from a cosmopolitan green alga.</title>
        <authorList>
            <person name="Suzuki S."/>
            <person name="Kawachi M."/>
        </authorList>
    </citation>
    <scope>NUCLEOTIDE SEQUENCE</scope>
    <source>
        <strain evidence="3">NIES 2893</strain>
    </source>
</reference>
<feature type="region of interest" description="Disordered" evidence="1">
    <location>
        <begin position="519"/>
        <end position="545"/>
    </location>
</feature>
<feature type="region of interest" description="Disordered" evidence="1">
    <location>
        <begin position="1023"/>
        <end position="1070"/>
    </location>
</feature>
<dbReference type="SUPFAM" id="SSF48452">
    <property type="entry name" value="TPR-like"/>
    <property type="match status" value="1"/>
</dbReference>
<dbReference type="InterPro" id="IPR024867">
    <property type="entry name" value="NFRKB"/>
</dbReference>
<gene>
    <name evidence="3" type="ORF">PPROV_000924900</name>
</gene>
<dbReference type="InterPro" id="IPR011990">
    <property type="entry name" value="TPR-like_helical_dom_sf"/>
</dbReference>
<feature type="region of interest" description="Disordered" evidence="1">
    <location>
        <begin position="1156"/>
        <end position="1182"/>
    </location>
</feature>
<keyword evidence="4" id="KW-1185">Reference proteome</keyword>
<dbReference type="PANTHER" id="PTHR13052">
    <property type="entry name" value="NFRKB-RELATED"/>
    <property type="match status" value="1"/>
</dbReference>
<sequence>MTACAKVYLTDLFDEPGSLARCERLLDLALEGDAKNAEACQALADLRLTQYRRGEALVLVNRAHELGRNSAASGGPVPSYDFRLVTSRLFAELSEYDVAADCLRELSYEDECDCEVFYLLGLVCLMSGQAVEGQAALQRAKSLLEEAKAPGSDSGVAFDGTAPLLARVEALLRREAVLEEEKAAFWNPRWWASGGGGAVDDAAASPAAYAAASHAPSPHDAEGKFARPSPTVQPAPVPAPTMERAPAALASALSPEPSEVSGYLRCSPREISQPQQVEMAHETEAAPPPYANDVAADADDDDDDGTPDEPTFEVIARGFPIITLPASLLSLSSLSDVLNEDVWKNVLSDRDRARLSKLLPQTTAKSSAAAAAAEGTAAAAAAAAAEGTAAEGAAAGEAAAAGGADAAEQQQVGNDDASIRDDPTLAKLFDESQCFHFGNPLCDTLRQMKGGRFHPKVAEYFEAQKLLQRRQHVHVVRNYHDNFVHRCMELRDVFVSCGRTATPVDAKIKRWQVYRGLAPPPALKAENGNGEVPNDGTTSADDDKQQPQQFIPSLSAEELTIANAYELEYYRRQEKRRRVSYDPPPPAPVLDAPAPSRRSSVEPSMPRNLVSAVLRAVTAANNKARVAELVDEETEGADKNAGLRATELRKLRHKTPEIPVKDLYPYLEEDDALVREAQKKGQVVNVEKYLLDVLAWLSRPSDVKPDGYSSGGGLEVVYYSSRRTVRRRVIPTNQAPAPGEKGFRDVRDREKAFRMYFEQLPEGGGAAADAEGGGADDDVDDDNDDDENEGDGGGGDSDAARAESADPTPQAQRGYSAEGTRISTSRPALLPSTSDEVAKFREFETRRYEAPTKPFQYERRATDGGGSAMVACAVRPGEDEALSKKSSRAHPILVNKRPAYVTIVTVVRDACARLPEGYGSRADICTLVRDSQYVLADVSDKAITSAVSGGLDRLHYEGDPCVRYDTSRRIWVYLHAKRSEDDFKDVPNPGPVRRPGGSAYRKAKVLGLPTVALRRGGGAALTTAAGGASGASGGGGSDAAASEGNGGAGGGDDGPDDVTAGAPPHAFSLNPAETLPEFSLTPQQMQAMQMMLGQAAGGAATGVGADNEQVAAAFVHAMQQVAMEQQQQQQQVAMEQMYSQQLQAQAMQNAVLQAMQQAQAQQQQHAPAAPAPPIDEPGDGGN</sequence>
<organism evidence="3 4">
    <name type="scientific">Pycnococcus provasolii</name>
    <dbReference type="NCBI Taxonomy" id="41880"/>
    <lineage>
        <taxon>Eukaryota</taxon>
        <taxon>Viridiplantae</taxon>
        <taxon>Chlorophyta</taxon>
        <taxon>Pseudoscourfieldiophyceae</taxon>
        <taxon>Pseudoscourfieldiales</taxon>
        <taxon>Pycnococcaceae</taxon>
        <taxon>Pycnococcus</taxon>
    </lineage>
</organism>
<feature type="compositionally biased region" description="Acidic residues" evidence="1">
    <location>
        <begin position="296"/>
        <end position="310"/>
    </location>
</feature>
<dbReference type="InterPro" id="IPR057748">
    <property type="entry name" value="NFRKB_WH_2"/>
</dbReference>
<feature type="domain" description="Nuclear factor related to kappa-B-binding protein second winged helix" evidence="2">
    <location>
        <begin position="837"/>
        <end position="981"/>
    </location>
</feature>
<dbReference type="Gene3D" id="1.25.40.10">
    <property type="entry name" value="Tetratricopeptide repeat domain"/>
    <property type="match status" value="1"/>
</dbReference>
<dbReference type="GO" id="GO:0031011">
    <property type="term" value="C:Ino80 complex"/>
    <property type="evidence" value="ECO:0007669"/>
    <property type="project" value="InterPro"/>
</dbReference>
<protein>
    <recommendedName>
        <fullName evidence="2">Nuclear factor related to kappa-B-binding protein second winged helix domain-containing protein</fullName>
    </recommendedName>
</protein>
<evidence type="ECO:0000256" key="1">
    <source>
        <dbReference type="SAM" id="MobiDB-lite"/>
    </source>
</evidence>
<evidence type="ECO:0000313" key="3">
    <source>
        <dbReference type="EMBL" id="GHP10518.1"/>
    </source>
</evidence>
<feature type="compositionally biased region" description="Gly residues" evidence="1">
    <location>
        <begin position="1027"/>
        <end position="1037"/>
    </location>
</feature>
<feature type="region of interest" description="Disordered" evidence="1">
    <location>
        <begin position="576"/>
        <end position="605"/>
    </location>
</feature>
<feature type="region of interest" description="Disordered" evidence="1">
    <location>
        <begin position="273"/>
        <end position="310"/>
    </location>
</feature>
<accession>A0A830HU67</accession>
<dbReference type="CDD" id="cd21865">
    <property type="entry name" value="DEUBAD_NFRKB"/>
    <property type="match status" value="1"/>
</dbReference>
<feature type="region of interest" description="Disordered" evidence="1">
    <location>
        <begin position="760"/>
        <end position="836"/>
    </location>
</feature>
<comment type="caution">
    <text evidence="3">The sequence shown here is derived from an EMBL/GenBank/DDBJ whole genome shotgun (WGS) entry which is preliminary data.</text>
</comment>